<protein>
    <submittedName>
        <fullName evidence="1">Uncharacterized protein</fullName>
    </submittedName>
</protein>
<accession>A0ACC0ADM7</accession>
<comment type="caution">
    <text evidence="1">The sequence shown here is derived from an EMBL/GenBank/DDBJ whole genome shotgun (WGS) entry which is preliminary data.</text>
</comment>
<sequence>MVSTRTVVLRKMTQAQNPHSFEFKSSKRSESSNGEELEVEEKEDDYYDDTYCENCGLGHKPAELLLCDKCDRGFHIFCLRPILVTVPKGSWFCPSCADSKKVTKFPLVQTRIEDFFGIQKFAQDCGKKRRRSGRVVVSKKKRKLLPFSPSEDPERRLEQMASLATALRAVGAKYSNELTYVDGMAPRSANVTALEEGGIQPLARDNIETLKLCYSMIKRGVFPPLMVVADPEEGFTVEADRFIKDLTIITEYVGDVDYLKNRENDDGDSMMTLLHAADPSKILVICPDKRSNIARFINGINNHTMDGKKKQNVKAIRCSVNGEARVLLVAIRDIKKGERLYYNYNGYLNDYPTEHFI</sequence>
<organism evidence="1 2">
    <name type="scientific">Catharanthus roseus</name>
    <name type="common">Madagascar periwinkle</name>
    <name type="synonym">Vinca rosea</name>
    <dbReference type="NCBI Taxonomy" id="4058"/>
    <lineage>
        <taxon>Eukaryota</taxon>
        <taxon>Viridiplantae</taxon>
        <taxon>Streptophyta</taxon>
        <taxon>Embryophyta</taxon>
        <taxon>Tracheophyta</taxon>
        <taxon>Spermatophyta</taxon>
        <taxon>Magnoliopsida</taxon>
        <taxon>eudicotyledons</taxon>
        <taxon>Gunneridae</taxon>
        <taxon>Pentapetalae</taxon>
        <taxon>asterids</taxon>
        <taxon>lamiids</taxon>
        <taxon>Gentianales</taxon>
        <taxon>Apocynaceae</taxon>
        <taxon>Rauvolfioideae</taxon>
        <taxon>Vinceae</taxon>
        <taxon>Catharanthinae</taxon>
        <taxon>Catharanthus</taxon>
    </lineage>
</organism>
<evidence type="ECO:0000313" key="1">
    <source>
        <dbReference type="EMBL" id="KAI5657616.1"/>
    </source>
</evidence>
<keyword evidence="2" id="KW-1185">Reference proteome</keyword>
<reference evidence="2" key="1">
    <citation type="journal article" date="2023" name="Nat. Plants">
        <title>Single-cell RNA sequencing provides a high-resolution roadmap for understanding the multicellular compartmentation of specialized metabolism.</title>
        <authorList>
            <person name="Sun S."/>
            <person name="Shen X."/>
            <person name="Li Y."/>
            <person name="Li Y."/>
            <person name="Wang S."/>
            <person name="Li R."/>
            <person name="Zhang H."/>
            <person name="Shen G."/>
            <person name="Guo B."/>
            <person name="Wei J."/>
            <person name="Xu J."/>
            <person name="St-Pierre B."/>
            <person name="Chen S."/>
            <person name="Sun C."/>
        </authorList>
    </citation>
    <scope>NUCLEOTIDE SEQUENCE [LARGE SCALE GENOMIC DNA]</scope>
</reference>
<evidence type="ECO:0000313" key="2">
    <source>
        <dbReference type="Proteomes" id="UP001060085"/>
    </source>
</evidence>
<name>A0ACC0ADM7_CATRO</name>
<dbReference type="EMBL" id="CM044706">
    <property type="protein sequence ID" value="KAI5657616.1"/>
    <property type="molecule type" value="Genomic_DNA"/>
</dbReference>
<proteinExistence type="predicted"/>
<dbReference type="Proteomes" id="UP001060085">
    <property type="component" value="Linkage Group LG06"/>
</dbReference>
<gene>
    <name evidence="1" type="ORF">M9H77_26409</name>
</gene>